<sequence length="181" mass="20786">NDRNYLRFLWWQDGDPNIVKIYRYCRVVFSIKSSPFLLGDTLDYHLDRVSDDYKSTAQLLKKSMYADNCVASVANRSELIKFIEESKEIMALGKFDLHGWQHNSFDASKGDYESQNAFPVLQDIPVLDKSTVNAEKKKIGCYLLSGAQAKKMDQTSRMTQPIQTTRRGCKVKAVQRLNLGF</sequence>
<accession>A0A8X6NR39</accession>
<organism evidence="1 2">
    <name type="scientific">Nephila pilipes</name>
    <name type="common">Giant wood spider</name>
    <name type="synonym">Nephila maculata</name>
    <dbReference type="NCBI Taxonomy" id="299642"/>
    <lineage>
        <taxon>Eukaryota</taxon>
        <taxon>Metazoa</taxon>
        <taxon>Ecdysozoa</taxon>
        <taxon>Arthropoda</taxon>
        <taxon>Chelicerata</taxon>
        <taxon>Arachnida</taxon>
        <taxon>Araneae</taxon>
        <taxon>Araneomorphae</taxon>
        <taxon>Entelegynae</taxon>
        <taxon>Araneoidea</taxon>
        <taxon>Nephilidae</taxon>
        <taxon>Nephila</taxon>
    </lineage>
</organism>
<evidence type="ECO:0000313" key="1">
    <source>
        <dbReference type="EMBL" id="GFT26225.1"/>
    </source>
</evidence>
<name>A0A8X6NR39_NEPPI</name>
<proteinExistence type="predicted"/>
<reference evidence="1" key="1">
    <citation type="submission" date="2020-08" db="EMBL/GenBank/DDBJ databases">
        <title>Multicomponent nature underlies the extraordinary mechanical properties of spider dragline silk.</title>
        <authorList>
            <person name="Kono N."/>
            <person name="Nakamura H."/>
            <person name="Mori M."/>
            <person name="Yoshida Y."/>
            <person name="Ohtoshi R."/>
            <person name="Malay A.D."/>
            <person name="Moran D.A.P."/>
            <person name="Tomita M."/>
            <person name="Numata K."/>
            <person name="Arakawa K."/>
        </authorList>
    </citation>
    <scope>NUCLEOTIDE SEQUENCE</scope>
</reference>
<keyword evidence="2" id="KW-1185">Reference proteome</keyword>
<dbReference type="EMBL" id="BMAW01106811">
    <property type="protein sequence ID" value="GFT26225.1"/>
    <property type="molecule type" value="Genomic_DNA"/>
</dbReference>
<dbReference type="AlphaFoldDB" id="A0A8X6NR39"/>
<dbReference type="Proteomes" id="UP000887013">
    <property type="component" value="Unassembled WGS sequence"/>
</dbReference>
<comment type="caution">
    <text evidence="1">The sequence shown here is derived from an EMBL/GenBank/DDBJ whole genome shotgun (WGS) entry which is preliminary data.</text>
</comment>
<evidence type="ECO:0000313" key="2">
    <source>
        <dbReference type="Proteomes" id="UP000887013"/>
    </source>
</evidence>
<gene>
    <name evidence="1" type="primary">AVEN_65314_1</name>
    <name evidence="1" type="ORF">NPIL_625831</name>
</gene>
<dbReference type="PANTHER" id="PTHR47331">
    <property type="entry name" value="PHD-TYPE DOMAIN-CONTAINING PROTEIN"/>
    <property type="match status" value="1"/>
</dbReference>
<protein>
    <submittedName>
        <fullName evidence="1">Integrase catalytic domain-containing protein</fullName>
    </submittedName>
</protein>
<dbReference type="OrthoDB" id="6432134at2759"/>
<feature type="non-terminal residue" evidence="1">
    <location>
        <position position="1"/>
    </location>
</feature>